<feature type="transmembrane region" description="Helical" evidence="1">
    <location>
        <begin position="131"/>
        <end position="155"/>
    </location>
</feature>
<gene>
    <name evidence="2" type="ORF">EI555_000438</name>
</gene>
<sequence>IRLIMILATQAHSQWTWFQRITQEFHKRICLFYTGLIILLLEIAVVAFFADHLPFSLSMTIIASGIVFILISGGMVLYGLCRNSEYAPLRPEESIQNMTTELKLIMIPSFQANRQWTWFQRITQEEFSHRFWICFYLFYAATIILLLGGVLITLFSGHTPFSLVKTMIVTGIVFFFLTGLMYLHEANKISAFIQEKFSRSRSARDPCEALEMEEPTVIT</sequence>
<dbReference type="EMBL" id="RWIC01000607">
    <property type="protein sequence ID" value="TKC41777.1"/>
    <property type="molecule type" value="Genomic_DNA"/>
</dbReference>
<comment type="caution">
    <text evidence="2">The sequence shown here is derived from an EMBL/GenBank/DDBJ whole genome shotgun (WGS) entry which is preliminary data.</text>
</comment>
<accession>A0A4U1EZ46</accession>
<organism evidence="2 3">
    <name type="scientific">Monodon monoceros</name>
    <name type="common">Narwhal</name>
    <name type="synonym">Ceratodon monodon</name>
    <dbReference type="NCBI Taxonomy" id="40151"/>
    <lineage>
        <taxon>Eukaryota</taxon>
        <taxon>Metazoa</taxon>
        <taxon>Chordata</taxon>
        <taxon>Craniata</taxon>
        <taxon>Vertebrata</taxon>
        <taxon>Euteleostomi</taxon>
        <taxon>Mammalia</taxon>
        <taxon>Eutheria</taxon>
        <taxon>Laurasiatheria</taxon>
        <taxon>Artiodactyla</taxon>
        <taxon>Whippomorpha</taxon>
        <taxon>Cetacea</taxon>
        <taxon>Odontoceti</taxon>
        <taxon>Monodontidae</taxon>
        <taxon>Monodon</taxon>
    </lineage>
</organism>
<proteinExistence type="predicted"/>
<feature type="transmembrane region" description="Helical" evidence="1">
    <location>
        <begin position="56"/>
        <end position="80"/>
    </location>
</feature>
<evidence type="ECO:0000313" key="3">
    <source>
        <dbReference type="Proteomes" id="UP000308365"/>
    </source>
</evidence>
<feature type="transmembrane region" description="Helical" evidence="1">
    <location>
        <begin position="161"/>
        <end position="183"/>
    </location>
</feature>
<reference evidence="3" key="1">
    <citation type="journal article" date="2019" name="IScience">
        <title>Narwhal Genome Reveals Long-Term Low Genetic Diversity despite Current Large Abundance Size.</title>
        <authorList>
            <person name="Westbury M.V."/>
            <person name="Petersen B."/>
            <person name="Garde E."/>
            <person name="Heide-Jorgensen M.P."/>
            <person name="Lorenzen E.D."/>
        </authorList>
    </citation>
    <scope>NUCLEOTIDE SEQUENCE [LARGE SCALE GENOMIC DNA]</scope>
</reference>
<evidence type="ECO:0000313" key="2">
    <source>
        <dbReference type="EMBL" id="TKC41777.1"/>
    </source>
</evidence>
<feature type="transmembrane region" description="Helical" evidence="1">
    <location>
        <begin position="30"/>
        <end position="50"/>
    </location>
</feature>
<name>A0A4U1EZ46_MONMO</name>
<feature type="non-terminal residue" evidence="2">
    <location>
        <position position="1"/>
    </location>
</feature>
<dbReference type="Proteomes" id="UP000308365">
    <property type="component" value="Unassembled WGS sequence"/>
</dbReference>
<dbReference type="AlphaFoldDB" id="A0A4U1EZ46"/>
<keyword evidence="1" id="KW-0472">Membrane</keyword>
<keyword evidence="1" id="KW-0812">Transmembrane</keyword>
<protein>
    <submittedName>
        <fullName evidence="2">Uncharacterized protein</fullName>
    </submittedName>
</protein>
<keyword evidence="1" id="KW-1133">Transmembrane helix</keyword>
<evidence type="ECO:0000256" key="1">
    <source>
        <dbReference type="SAM" id="Phobius"/>
    </source>
</evidence>